<dbReference type="Pfam" id="PF00583">
    <property type="entry name" value="Acetyltransf_1"/>
    <property type="match status" value="1"/>
</dbReference>
<dbReference type="InterPro" id="IPR050832">
    <property type="entry name" value="Bact_Acetyltransf"/>
</dbReference>
<proteinExistence type="predicted"/>
<dbReference type="Gene3D" id="3.40.630.30">
    <property type="match status" value="1"/>
</dbReference>
<sequence>MRCYEDRDPVEFARRVWPFLERDPVRTNVIGSILEQSATDGVPPAPGTRWLRVHDGHGLVGVALWTPSHGIGLSPMPTGAAEALADHLAAESARAPRANGIEEPAGVFADRYAGATGRSAIRVTRQGLYRLDRVTPPVEVPGRPRPAVRADRPLILAWLRAFHDDVDPHRPPDDMGSQVDRWLATGPLMWFWEVDGEPVSFARRTPITPGPGLRTTVARVGAVYTPREHRGHGYASANVAAVSQNALESGARACMLYTDLANPTSNKIYQAIGYRPAGTAGVWRFS</sequence>
<keyword evidence="2" id="KW-0012">Acyltransferase</keyword>
<evidence type="ECO:0000256" key="2">
    <source>
        <dbReference type="ARBA" id="ARBA00023315"/>
    </source>
</evidence>
<evidence type="ECO:0000313" key="5">
    <source>
        <dbReference type="Proteomes" id="UP000642748"/>
    </source>
</evidence>
<protein>
    <submittedName>
        <fullName evidence="4">N-acetyltransferase</fullName>
    </submittedName>
</protein>
<evidence type="ECO:0000259" key="3">
    <source>
        <dbReference type="PROSITE" id="PS51186"/>
    </source>
</evidence>
<accession>A0A8J3R5B6</accession>
<dbReference type="GO" id="GO:0016747">
    <property type="term" value="F:acyltransferase activity, transferring groups other than amino-acyl groups"/>
    <property type="evidence" value="ECO:0007669"/>
    <property type="project" value="InterPro"/>
</dbReference>
<dbReference type="PROSITE" id="PS51186">
    <property type="entry name" value="GNAT"/>
    <property type="match status" value="1"/>
</dbReference>
<dbReference type="InterPro" id="IPR000182">
    <property type="entry name" value="GNAT_dom"/>
</dbReference>
<feature type="domain" description="N-acetyltransferase" evidence="3">
    <location>
        <begin position="146"/>
        <end position="286"/>
    </location>
</feature>
<keyword evidence="1" id="KW-0808">Transferase</keyword>
<dbReference type="RefSeq" id="WP_203923702.1">
    <property type="nucleotide sequence ID" value="NZ_BONZ01000092.1"/>
</dbReference>
<comment type="caution">
    <text evidence="4">The sequence shown here is derived from an EMBL/GenBank/DDBJ whole genome shotgun (WGS) entry which is preliminary data.</text>
</comment>
<dbReference type="SUPFAM" id="SSF55729">
    <property type="entry name" value="Acyl-CoA N-acyltransferases (Nat)"/>
    <property type="match status" value="1"/>
</dbReference>
<dbReference type="EMBL" id="BONZ01000092">
    <property type="protein sequence ID" value="GIH20286.1"/>
    <property type="molecule type" value="Genomic_DNA"/>
</dbReference>
<dbReference type="CDD" id="cd04301">
    <property type="entry name" value="NAT_SF"/>
    <property type="match status" value="1"/>
</dbReference>
<evidence type="ECO:0000313" key="4">
    <source>
        <dbReference type="EMBL" id="GIH20286.1"/>
    </source>
</evidence>
<dbReference type="AlphaFoldDB" id="A0A8J3R5B6"/>
<gene>
    <name evidence="4" type="ORF">Raf01_84580</name>
</gene>
<dbReference type="PANTHER" id="PTHR43877">
    <property type="entry name" value="AMINOALKYLPHOSPHONATE N-ACETYLTRANSFERASE-RELATED-RELATED"/>
    <property type="match status" value="1"/>
</dbReference>
<reference evidence="4" key="1">
    <citation type="submission" date="2021-01" db="EMBL/GenBank/DDBJ databases">
        <title>Whole genome shotgun sequence of Rugosimonospora africana NBRC 104875.</title>
        <authorList>
            <person name="Komaki H."/>
            <person name="Tamura T."/>
        </authorList>
    </citation>
    <scope>NUCLEOTIDE SEQUENCE</scope>
    <source>
        <strain evidence="4">NBRC 104875</strain>
    </source>
</reference>
<organism evidence="4 5">
    <name type="scientific">Rugosimonospora africana</name>
    <dbReference type="NCBI Taxonomy" id="556532"/>
    <lineage>
        <taxon>Bacteria</taxon>
        <taxon>Bacillati</taxon>
        <taxon>Actinomycetota</taxon>
        <taxon>Actinomycetes</taxon>
        <taxon>Micromonosporales</taxon>
        <taxon>Micromonosporaceae</taxon>
        <taxon>Rugosimonospora</taxon>
    </lineage>
</organism>
<evidence type="ECO:0000256" key="1">
    <source>
        <dbReference type="ARBA" id="ARBA00022679"/>
    </source>
</evidence>
<dbReference type="Proteomes" id="UP000642748">
    <property type="component" value="Unassembled WGS sequence"/>
</dbReference>
<keyword evidence="5" id="KW-1185">Reference proteome</keyword>
<name>A0A8J3R5B6_9ACTN</name>
<dbReference type="InterPro" id="IPR016181">
    <property type="entry name" value="Acyl_CoA_acyltransferase"/>
</dbReference>